<dbReference type="EMBL" id="JXXR01000015">
    <property type="protein sequence ID" value="KJY71825.1"/>
    <property type="molecule type" value="Genomic_DNA"/>
</dbReference>
<keyword evidence="1" id="KW-0812">Transmembrane</keyword>
<protein>
    <submittedName>
        <fullName evidence="2">Uncharacterized protein</fullName>
    </submittedName>
</protein>
<feature type="transmembrane region" description="Helical" evidence="1">
    <location>
        <begin position="21"/>
        <end position="39"/>
    </location>
</feature>
<organism evidence="2">
    <name type="scientific">Vibrio coralliilyticus</name>
    <dbReference type="NCBI Taxonomy" id="190893"/>
    <lineage>
        <taxon>Bacteria</taxon>
        <taxon>Pseudomonadati</taxon>
        <taxon>Pseudomonadota</taxon>
        <taxon>Gammaproteobacteria</taxon>
        <taxon>Vibrionales</taxon>
        <taxon>Vibrionaceae</taxon>
        <taxon>Vibrio</taxon>
    </lineage>
</organism>
<gene>
    <name evidence="2" type="ORF">TW71_12625</name>
</gene>
<proteinExistence type="predicted"/>
<feature type="transmembrane region" description="Helical" evidence="1">
    <location>
        <begin position="45"/>
        <end position="62"/>
    </location>
</feature>
<comment type="caution">
    <text evidence="2">The sequence shown here is derived from an EMBL/GenBank/DDBJ whole genome shotgun (WGS) entry which is preliminary data.</text>
</comment>
<evidence type="ECO:0000313" key="2">
    <source>
        <dbReference type="EMBL" id="KJY71825.1"/>
    </source>
</evidence>
<accession>A0A837G586</accession>
<keyword evidence="1" id="KW-1133">Transmembrane helix</keyword>
<sequence>MIHAKNNSSDINRLYYWKIFIFTKQYIMNVFFVFKIRVINLNDDLSIIFISFSLFYLSKLMAKKYQRWLKKS</sequence>
<keyword evidence="1" id="KW-0472">Membrane</keyword>
<evidence type="ECO:0000256" key="1">
    <source>
        <dbReference type="SAM" id="Phobius"/>
    </source>
</evidence>
<reference evidence="2" key="1">
    <citation type="journal article" date="2015" name="BMC Genomics">
        <title>Genome mining reveals unlocked bioactive potential of marine Gram-negative bacteria.</title>
        <authorList>
            <person name="Machado H."/>
            <person name="Sonnenschein E.C."/>
            <person name="Melchiorsen J."/>
            <person name="Gram L."/>
        </authorList>
    </citation>
    <scope>NUCLEOTIDE SEQUENCE</scope>
    <source>
        <strain evidence="2">S2052</strain>
    </source>
</reference>
<dbReference type="AlphaFoldDB" id="A0A837G586"/>
<name>A0A837G586_9VIBR</name>